<evidence type="ECO:0000313" key="7">
    <source>
        <dbReference type="EMBL" id="WUR03427.1"/>
    </source>
</evidence>
<evidence type="ECO:0000256" key="3">
    <source>
        <dbReference type="ARBA" id="ARBA00022692"/>
    </source>
</evidence>
<keyword evidence="5 6" id="KW-0472">Membrane</keyword>
<dbReference type="KEGG" id="vnx:VNE69_05024"/>
<name>A0AAX4JC01_9MICR</name>
<feature type="transmembrane region" description="Helical" evidence="6">
    <location>
        <begin position="246"/>
        <end position="266"/>
    </location>
</feature>
<proteinExistence type="inferred from homology"/>
<dbReference type="RefSeq" id="XP_065329572.1">
    <property type="nucleotide sequence ID" value="XM_065473500.1"/>
</dbReference>
<accession>A0AAX4JC01</accession>
<evidence type="ECO:0000256" key="2">
    <source>
        <dbReference type="ARBA" id="ARBA00009457"/>
    </source>
</evidence>
<dbReference type="GO" id="GO:0005783">
    <property type="term" value="C:endoplasmic reticulum"/>
    <property type="evidence" value="ECO:0007669"/>
    <property type="project" value="TreeGrafter"/>
</dbReference>
<protein>
    <submittedName>
        <fullName evidence="7">CDC50-like protein</fullName>
    </submittedName>
</protein>
<feature type="transmembrane region" description="Helical" evidence="6">
    <location>
        <begin position="34"/>
        <end position="52"/>
    </location>
</feature>
<dbReference type="AlphaFoldDB" id="A0AAX4JC01"/>
<dbReference type="GO" id="GO:0005794">
    <property type="term" value="C:Golgi apparatus"/>
    <property type="evidence" value="ECO:0007669"/>
    <property type="project" value="TreeGrafter"/>
</dbReference>
<comment type="subcellular location">
    <subcellularLocation>
        <location evidence="1">Membrane</location>
        <topology evidence="1">Multi-pass membrane protein</topology>
    </subcellularLocation>
</comment>
<dbReference type="PANTHER" id="PTHR10926">
    <property type="entry name" value="CELL CYCLE CONTROL PROTEIN 50"/>
    <property type="match status" value="1"/>
</dbReference>
<evidence type="ECO:0000256" key="6">
    <source>
        <dbReference type="SAM" id="Phobius"/>
    </source>
</evidence>
<evidence type="ECO:0000256" key="4">
    <source>
        <dbReference type="ARBA" id="ARBA00022989"/>
    </source>
</evidence>
<dbReference type="Proteomes" id="UP001334084">
    <property type="component" value="Chromosome 5"/>
</dbReference>
<dbReference type="GeneID" id="90541248"/>
<reference evidence="7" key="1">
    <citation type="journal article" date="2024" name="BMC Genomics">
        <title>Functional annotation of a divergent genome using sequence and structure-based similarity.</title>
        <authorList>
            <person name="Svedberg D."/>
            <person name="Winiger R.R."/>
            <person name="Berg A."/>
            <person name="Sharma H."/>
            <person name="Tellgren-Roth C."/>
            <person name="Debrunner-Vossbrinck B.A."/>
            <person name="Vossbrinck C.R."/>
            <person name="Barandun J."/>
        </authorList>
    </citation>
    <scope>NUCLEOTIDE SEQUENCE</scope>
    <source>
        <strain evidence="7">Illinois isolate</strain>
    </source>
</reference>
<dbReference type="EMBL" id="CP142730">
    <property type="protein sequence ID" value="WUR03427.1"/>
    <property type="molecule type" value="Genomic_DNA"/>
</dbReference>
<dbReference type="Pfam" id="PF03381">
    <property type="entry name" value="CDC50"/>
    <property type="match status" value="1"/>
</dbReference>
<dbReference type="InterPro" id="IPR005045">
    <property type="entry name" value="CDC50/LEM3_fam"/>
</dbReference>
<keyword evidence="3 6" id="KW-0812">Transmembrane</keyword>
<keyword evidence="8" id="KW-1185">Reference proteome</keyword>
<dbReference type="PANTHER" id="PTHR10926:SF0">
    <property type="entry name" value="CDC50, ISOFORM A"/>
    <property type="match status" value="1"/>
</dbReference>
<sequence>MWEGLKNIQDDILRQKVKGSFIDPSLSKHSPLPFLFSLLSLIMGCIMTYTYYNIYEISIDYSSTNKFYIYLPKSTVYFYIQIDNFYQSNLKYSKSISYDQLKGERDTNSSMTSPLDYKNGKVYYPAGILPNTFLQDKFTIKNLEINQKDISYKSMRKKIKKSGYERNEVIPPPSWRRYKKIPDLYKNQRFINWIYTAPFYSFRKLWGVIKVEKEGVYELEIESRFPYGNKKVFFSESSWVGTKNYFLSYLLIIMGTIGIIFTYFIYQKVFD</sequence>
<evidence type="ECO:0000313" key="8">
    <source>
        <dbReference type="Proteomes" id="UP001334084"/>
    </source>
</evidence>
<organism evidence="7 8">
    <name type="scientific">Vairimorpha necatrix</name>
    <dbReference type="NCBI Taxonomy" id="6039"/>
    <lineage>
        <taxon>Eukaryota</taxon>
        <taxon>Fungi</taxon>
        <taxon>Fungi incertae sedis</taxon>
        <taxon>Microsporidia</taxon>
        <taxon>Nosematidae</taxon>
        <taxon>Vairimorpha</taxon>
    </lineage>
</organism>
<dbReference type="GO" id="GO:0005886">
    <property type="term" value="C:plasma membrane"/>
    <property type="evidence" value="ECO:0007669"/>
    <property type="project" value="TreeGrafter"/>
</dbReference>
<keyword evidence="4 6" id="KW-1133">Transmembrane helix</keyword>
<evidence type="ECO:0000256" key="5">
    <source>
        <dbReference type="ARBA" id="ARBA00023136"/>
    </source>
</evidence>
<comment type="similarity">
    <text evidence="2">Belongs to the CDC50/LEM3 family.</text>
</comment>
<evidence type="ECO:0000256" key="1">
    <source>
        <dbReference type="ARBA" id="ARBA00004141"/>
    </source>
</evidence>
<gene>
    <name evidence="7" type="ORF">VNE69_05024</name>
</gene>